<feature type="compositionally biased region" description="Polar residues" evidence="1">
    <location>
        <begin position="441"/>
        <end position="452"/>
    </location>
</feature>
<dbReference type="Proteomes" id="UP001595748">
    <property type="component" value="Unassembled WGS sequence"/>
</dbReference>
<keyword evidence="3" id="KW-1185">Reference proteome</keyword>
<accession>A0ABV8A3A8</accession>
<reference evidence="3" key="1">
    <citation type="journal article" date="2019" name="Int. J. Syst. Evol. Microbiol.">
        <title>The Global Catalogue of Microorganisms (GCM) 10K type strain sequencing project: providing services to taxonomists for standard genome sequencing and annotation.</title>
        <authorList>
            <consortium name="The Broad Institute Genomics Platform"/>
            <consortium name="The Broad Institute Genome Sequencing Center for Infectious Disease"/>
            <person name="Wu L."/>
            <person name="Ma J."/>
        </authorList>
    </citation>
    <scope>NUCLEOTIDE SEQUENCE [LARGE SCALE GENOMIC DNA]</scope>
    <source>
        <strain evidence="3">CCTCC AB 2013263</strain>
    </source>
</reference>
<comment type="caution">
    <text evidence="2">The sequence shown here is derived from an EMBL/GenBank/DDBJ whole genome shotgun (WGS) entry which is preliminary data.</text>
</comment>
<dbReference type="InterPro" id="IPR019292">
    <property type="entry name" value="McrC"/>
</dbReference>
<dbReference type="PANTHER" id="PTHR38733:SF1">
    <property type="entry name" value="TYPE IV METHYL-DIRECTED RESTRICTION ENZYME ECOKMCRBC"/>
    <property type="match status" value="1"/>
</dbReference>
<feature type="region of interest" description="Disordered" evidence="1">
    <location>
        <begin position="440"/>
        <end position="459"/>
    </location>
</feature>
<sequence length="459" mass="51494">MTYVVAREYDLIVRGPKPEGSGPGVHAFPPQAFDELRAFVQRPVAGKQGENEVLARPTLKGSQPALRLRQWVGVIRVSTGATLEILPKTHERSGNTDTETAIEQSRALLVRMLAAAGENYKAALPADLDPARMPLFEVVLRYALEILKTAIRRGIPHTYLNVEEERIGLRGRLNTPRQANQPPYRAHLLHVSYDEFLPERPEPRLVRLALERIARRTLRSDNRRIVRELLASLEGVPSSREVKKDFQAWELERGYAHFAPAKGVCKLILEELNPLTAGERSRATAVLFDMNVIFEEYIAELLRKQNLEWTVKTQEKGKSLGHRLNADGSKGKAAFPIRPDLLLEHPTRPLIVADTKWKRLSPDKLTTLGVSNADAYQMVAYSEVFQSTSQQKEVWLIYPLVPDAPTHPLNFKVANERTLRVVFVDLGQVTPTLDIGRLAGSDSNALDSQEGGQDSWPIV</sequence>
<protein>
    <submittedName>
        <fullName evidence="2">McrC family protein</fullName>
    </submittedName>
</protein>
<name>A0ABV8A3A8_9DEIO</name>
<evidence type="ECO:0000256" key="1">
    <source>
        <dbReference type="SAM" id="MobiDB-lite"/>
    </source>
</evidence>
<organism evidence="2 3">
    <name type="scientific">Deinococcus antarcticus</name>
    <dbReference type="NCBI Taxonomy" id="1298767"/>
    <lineage>
        <taxon>Bacteria</taxon>
        <taxon>Thermotogati</taxon>
        <taxon>Deinococcota</taxon>
        <taxon>Deinococci</taxon>
        <taxon>Deinococcales</taxon>
        <taxon>Deinococcaceae</taxon>
        <taxon>Deinococcus</taxon>
    </lineage>
</organism>
<gene>
    <name evidence="2" type="ORF">ACFOPQ_05245</name>
</gene>
<dbReference type="Pfam" id="PF10117">
    <property type="entry name" value="McrBC"/>
    <property type="match status" value="1"/>
</dbReference>
<proteinExistence type="predicted"/>
<dbReference type="PANTHER" id="PTHR38733">
    <property type="entry name" value="PROTEIN MCRC"/>
    <property type="match status" value="1"/>
</dbReference>
<evidence type="ECO:0000313" key="2">
    <source>
        <dbReference type="EMBL" id="MFC3860169.1"/>
    </source>
</evidence>
<dbReference type="RefSeq" id="WP_380076319.1">
    <property type="nucleotide sequence ID" value="NZ_JBHRZF010000047.1"/>
</dbReference>
<evidence type="ECO:0000313" key="3">
    <source>
        <dbReference type="Proteomes" id="UP001595748"/>
    </source>
</evidence>
<dbReference type="EMBL" id="JBHRZF010000047">
    <property type="protein sequence ID" value="MFC3860169.1"/>
    <property type="molecule type" value="Genomic_DNA"/>
</dbReference>